<dbReference type="Proteomes" id="UP000447434">
    <property type="component" value="Chromosome 7"/>
</dbReference>
<dbReference type="OrthoDB" id="689613at2759"/>
<dbReference type="AlphaFoldDB" id="A0A6A4Q991"/>
<evidence type="ECO:0000313" key="3">
    <source>
        <dbReference type="Proteomes" id="UP000447434"/>
    </source>
</evidence>
<evidence type="ECO:0000313" key="2">
    <source>
        <dbReference type="EMBL" id="KAE9610775.1"/>
    </source>
</evidence>
<accession>A0A6A4Q991</accession>
<reference evidence="3" key="1">
    <citation type="journal article" date="2020" name="Nat. Commun.">
        <title>Genome sequence of the cluster root forming white lupin.</title>
        <authorList>
            <person name="Hufnagel B."/>
            <person name="Marques A."/>
            <person name="Soriano A."/>
            <person name="Marques L."/>
            <person name="Divol F."/>
            <person name="Doumas P."/>
            <person name="Sallet E."/>
            <person name="Mancinotti D."/>
            <person name="Carrere S."/>
            <person name="Marande W."/>
            <person name="Arribat S."/>
            <person name="Keller J."/>
            <person name="Huneau C."/>
            <person name="Blein T."/>
            <person name="Aime D."/>
            <person name="Laguerre M."/>
            <person name="Taylor J."/>
            <person name="Schubert V."/>
            <person name="Nelson M."/>
            <person name="Geu-Flores F."/>
            <person name="Crespi M."/>
            <person name="Gallardo-Guerrero K."/>
            <person name="Delaux P.-M."/>
            <person name="Salse J."/>
            <person name="Berges H."/>
            <person name="Guyot R."/>
            <person name="Gouzy J."/>
            <person name="Peret B."/>
        </authorList>
    </citation>
    <scope>NUCLEOTIDE SEQUENCE [LARGE SCALE GENOMIC DNA]</scope>
    <source>
        <strain evidence="3">cv. Amiga</strain>
    </source>
</reference>
<sequence length="57" mass="6752">MSNFISLVLFFLCISLHACYARPLTTVDKKLEMKYHFSLKVCPTTTIKTLFKYIRYI</sequence>
<keyword evidence="1" id="KW-0732">Signal</keyword>
<keyword evidence="3" id="KW-1185">Reference proteome</keyword>
<organism evidence="2 3">
    <name type="scientific">Lupinus albus</name>
    <name type="common">White lupine</name>
    <name type="synonym">Lupinus termis</name>
    <dbReference type="NCBI Taxonomy" id="3870"/>
    <lineage>
        <taxon>Eukaryota</taxon>
        <taxon>Viridiplantae</taxon>
        <taxon>Streptophyta</taxon>
        <taxon>Embryophyta</taxon>
        <taxon>Tracheophyta</taxon>
        <taxon>Spermatophyta</taxon>
        <taxon>Magnoliopsida</taxon>
        <taxon>eudicotyledons</taxon>
        <taxon>Gunneridae</taxon>
        <taxon>Pentapetalae</taxon>
        <taxon>rosids</taxon>
        <taxon>fabids</taxon>
        <taxon>Fabales</taxon>
        <taxon>Fabaceae</taxon>
        <taxon>Papilionoideae</taxon>
        <taxon>50 kb inversion clade</taxon>
        <taxon>genistoids sensu lato</taxon>
        <taxon>core genistoids</taxon>
        <taxon>Genisteae</taxon>
        <taxon>Lupinus</taxon>
    </lineage>
</organism>
<evidence type="ECO:0000256" key="1">
    <source>
        <dbReference type="SAM" id="SignalP"/>
    </source>
</evidence>
<feature type="signal peptide" evidence="1">
    <location>
        <begin position="1"/>
        <end position="21"/>
    </location>
</feature>
<protein>
    <submittedName>
        <fullName evidence="2">Uncharacterized protein</fullName>
    </submittedName>
</protein>
<name>A0A6A4Q991_LUPAL</name>
<feature type="chain" id="PRO_5025470100" evidence="1">
    <location>
        <begin position="22"/>
        <end position="57"/>
    </location>
</feature>
<gene>
    <name evidence="2" type="ORF">Lalb_Chr07g0190191</name>
</gene>
<dbReference type="EMBL" id="WOCE01000007">
    <property type="protein sequence ID" value="KAE9610775.1"/>
    <property type="molecule type" value="Genomic_DNA"/>
</dbReference>
<comment type="caution">
    <text evidence="2">The sequence shown here is derived from an EMBL/GenBank/DDBJ whole genome shotgun (WGS) entry which is preliminary data.</text>
</comment>
<proteinExistence type="predicted"/>